<accession>A0A183LEU3</accession>
<dbReference type="Proteomes" id="UP000277204">
    <property type="component" value="Unassembled WGS sequence"/>
</dbReference>
<sequence length="185" mass="21855">MKLKLQKHRTTEETAFKRFNTAFLTYTDKLNEFEITQQQDLQDLLKEEETAMEDSWNGNKEALTPTCQEVLGLKKHHWKQWISTETLKMTQKNGRTRRQHLMIVEHEQSMSSHKSEYIEANKLPKKSIKAINKKYIENISTTTERSAKKGNTKQPYDTTKKLEERYSKPKQLVKNKEGKPITKIQ</sequence>
<evidence type="ECO:0000256" key="1">
    <source>
        <dbReference type="SAM" id="MobiDB-lite"/>
    </source>
</evidence>
<keyword evidence="3" id="KW-1185">Reference proteome</keyword>
<feature type="compositionally biased region" description="Basic and acidic residues" evidence="1">
    <location>
        <begin position="174"/>
        <end position="185"/>
    </location>
</feature>
<gene>
    <name evidence="2" type="ORF">SMRZ_LOCUS2318</name>
</gene>
<dbReference type="AlphaFoldDB" id="A0A183LEU3"/>
<organism evidence="2 3">
    <name type="scientific">Schistosoma margrebowiei</name>
    <dbReference type="NCBI Taxonomy" id="48269"/>
    <lineage>
        <taxon>Eukaryota</taxon>
        <taxon>Metazoa</taxon>
        <taxon>Spiralia</taxon>
        <taxon>Lophotrochozoa</taxon>
        <taxon>Platyhelminthes</taxon>
        <taxon>Trematoda</taxon>
        <taxon>Digenea</taxon>
        <taxon>Strigeidida</taxon>
        <taxon>Schistosomatoidea</taxon>
        <taxon>Schistosomatidae</taxon>
        <taxon>Schistosoma</taxon>
    </lineage>
</organism>
<protein>
    <submittedName>
        <fullName evidence="2">Uncharacterized protein</fullName>
    </submittedName>
</protein>
<name>A0A183LEU3_9TREM</name>
<feature type="compositionally biased region" description="Basic and acidic residues" evidence="1">
    <location>
        <begin position="158"/>
        <end position="167"/>
    </location>
</feature>
<dbReference type="EMBL" id="UZAI01000580">
    <property type="protein sequence ID" value="VDO54561.1"/>
    <property type="molecule type" value="Genomic_DNA"/>
</dbReference>
<evidence type="ECO:0000313" key="3">
    <source>
        <dbReference type="Proteomes" id="UP000277204"/>
    </source>
</evidence>
<feature type="region of interest" description="Disordered" evidence="1">
    <location>
        <begin position="139"/>
        <end position="185"/>
    </location>
</feature>
<proteinExistence type="predicted"/>
<evidence type="ECO:0000313" key="2">
    <source>
        <dbReference type="EMBL" id="VDO54561.1"/>
    </source>
</evidence>
<reference evidence="2 3" key="1">
    <citation type="submission" date="2018-11" db="EMBL/GenBank/DDBJ databases">
        <authorList>
            <consortium name="Pathogen Informatics"/>
        </authorList>
    </citation>
    <scope>NUCLEOTIDE SEQUENCE [LARGE SCALE GENOMIC DNA]</scope>
    <source>
        <strain evidence="2 3">Zambia</strain>
    </source>
</reference>